<reference evidence="1" key="1">
    <citation type="journal article" date="2014" name="Front. Microbiol.">
        <title>High frequency of phylogenetically diverse reductive dehalogenase-homologous genes in deep subseafloor sedimentary metagenomes.</title>
        <authorList>
            <person name="Kawai M."/>
            <person name="Futagami T."/>
            <person name="Toyoda A."/>
            <person name="Takaki Y."/>
            <person name="Nishi S."/>
            <person name="Hori S."/>
            <person name="Arai W."/>
            <person name="Tsubouchi T."/>
            <person name="Morono Y."/>
            <person name="Uchiyama I."/>
            <person name="Ito T."/>
            <person name="Fujiyama A."/>
            <person name="Inagaki F."/>
            <person name="Takami H."/>
        </authorList>
    </citation>
    <scope>NUCLEOTIDE SEQUENCE</scope>
    <source>
        <strain evidence="1">Expedition CK06-06</strain>
    </source>
</reference>
<protein>
    <submittedName>
        <fullName evidence="1">Uncharacterized protein</fullName>
    </submittedName>
</protein>
<accession>X1W0M7</accession>
<evidence type="ECO:0000313" key="1">
    <source>
        <dbReference type="EMBL" id="GAJ20475.1"/>
    </source>
</evidence>
<organism evidence="1">
    <name type="scientific">marine sediment metagenome</name>
    <dbReference type="NCBI Taxonomy" id="412755"/>
    <lineage>
        <taxon>unclassified sequences</taxon>
        <taxon>metagenomes</taxon>
        <taxon>ecological metagenomes</taxon>
    </lineage>
</organism>
<feature type="non-terminal residue" evidence="1">
    <location>
        <position position="31"/>
    </location>
</feature>
<feature type="non-terminal residue" evidence="1">
    <location>
        <position position="1"/>
    </location>
</feature>
<dbReference type="EMBL" id="BARW01043520">
    <property type="protein sequence ID" value="GAJ20475.1"/>
    <property type="molecule type" value="Genomic_DNA"/>
</dbReference>
<name>X1W0M7_9ZZZZ</name>
<dbReference type="AlphaFoldDB" id="X1W0M7"/>
<comment type="caution">
    <text evidence="1">The sequence shown here is derived from an EMBL/GenBank/DDBJ whole genome shotgun (WGS) entry which is preliminary data.</text>
</comment>
<gene>
    <name evidence="1" type="ORF">S12H4_63672</name>
</gene>
<sequence length="31" mass="3638">VELEINTLKCWANYGSPKLWKYRPGPMSLNE</sequence>
<proteinExistence type="predicted"/>